<evidence type="ECO:0000313" key="1">
    <source>
        <dbReference type="EMBL" id="CCQ44969.1"/>
    </source>
</evidence>
<keyword evidence="2" id="KW-1185">Reference proteome</keyword>
<dbReference type="OrthoDB" id="4947997at2"/>
<dbReference type="EMBL" id="CAQI01000030">
    <property type="protein sequence ID" value="CCQ44969.1"/>
    <property type="molecule type" value="Genomic_DNA"/>
</dbReference>
<accession>A0A024GZS1</accession>
<evidence type="ECO:0008006" key="3">
    <source>
        <dbReference type="Google" id="ProtNLM"/>
    </source>
</evidence>
<dbReference type="Proteomes" id="UP000035722">
    <property type="component" value="Unassembled WGS sequence"/>
</dbReference>
<protein>
    <recommendedName>
        <fullName evidence="3">DNA primase/nucleoside triphosphatase C-terminal domain-containing protein</fullName>
    </recommendedName>
</protein>
<gene>
    <name evidence="1" type="ORF">ARTSIC4J27_900</name>
</gene>
<name>A0A024GZS1_9MICC</name>
<organism evidence="1 2">
    <name type="scientific">Pseudarthrobacter siccitolerans</name>
    <dbReference type="NCBI Taxonomy" id="861266"/>
    <lineage>
        <taxon>Bacteria</taxon>
        <taxon>Bacillati</taxon>
        <taxon>Actinomycetota</taxon>
        <taxon>Actinomycetes</taxon>
        <taxon>Micrococcales</taxon>
        <taxon>Micrococcaceae</taxon>
        <taxon>Pseudarthrobacter</taxon>
    </lineage>
</organism>
<sequence>MTVPSYRRFLAECIINDPANQPGLREDEIYGVYLSWCFLNQEQPAADAAFWAAMRDSGYKKTPNGGRQVCPGLGMKGPAAVDYILSSQPSLI</sequence>
<dbReference type="RefSeq" id="WP_050054001.1">
    <property type="nucleotide sequence ID" value="NZ_CAQI01000030.1"/>
</dbReference>
<reference evidence="2" key="1">
    <citation type="journal article" date="2014" name="Genome Announc.">
        <title>Genome Sequence of Arthrobacter siccitolerans 4J27, a Xeroprotectant-Producing Desiccation-Tolerant Microorganism.</title>
        <authorList>
            <person name="Manzanera M."/>
            <person name="Santa-Cruz-Calvo L."/>
            <person name="Vilchez J.I."/>
            <person name="Garcia-Fontana C."/>
            <person name="Silva-Castro G.A."/>
            <person name="Calvo C."/>
            <person name="Gonzalez-Lopez J."/>
        </authorList>
    </citation>
    <scope>NUCLEOTIDE SEQUENCE [LARGE SCALE GENOMIC DNA]</scope>
    <source>
        <strain evidence="2">4J27</strain>
    </source>
</reference>
<evidence type="ECO:0000313" key="2">
    <source>
        <dbReference type="Proteomes" id="UP000035722"/>
    </source>
</evidence>
<comment type="caution">
    <text evidence="1">The sequence shown here is derived from an EMBL/GenBank/DDBJ whole genome shotgun (WGS) entry which is preliminary data.</text>
</comment>
<dbReference type="AlphaFoldDB" id="A0A024GZS1"/>
<proteinExistence type="predicted"/>